<evidence type="ECO:0000313" key="2">
    <source>
        <dbReference type="Proteomes" id="UP000298663"/>
    </source>
</evidence>
<sequence>MKLKDLLCNLTFVFFMLTSTLRVLARAVRASVLKSPWLVILDITVRECADVVDFEVEAKDEEGELEGDEQDKCFLDLEHELVAFCLKDNFKHLNLNRRILSLDSLLTIFNKWKTQDVKLYNQGKSVRITVEDFRFSQTYGSYEHIIDRLRLDHEGDRRETITRKETHELDPRYSAIIKVEKHCSDLSVAVRFDKL</sequence>
<comment type="caution">
    <text evidence="1">The sequence shown here is derived from an EMBL/GenBank/DDBJ whole genome shotgun (WGS) entry which is preliminary data.</text>
</comment>
<name>A0A4U5M979_STECR</name>
<proteinExistence type="predicted"/>
<keyword evidence="2" id="KW-1185">Reference proteome</keyword>
<dbReference type="AlphaFoldDB" id="A0A4U5M979"/>
<evidence type="ECO:0000313" key="1">
    <source>
        <dbReference type="EMBL" id="TKR65510.1"/>
    </source>
</evidence>
<accession>A0A4U5M979</accession>
<reference evidence="1 2" key="2">
    <citation type="journal article" date="2019" name="G3 (Bethesda)">
        <title>Hybrid Assembly of the Genome of the Entomopathogenic Nematode Steinernema carpocapsae Identifies the X-Chromosome.</title>
        <authorList>
            <person name="Serra L."/>
            <person name="Macchietto M."/>
            <person name="Macias-Munoz A."/>
            <person name="McGill C.J."/>
            <person name="Rodriguez I.M."/>
            <person name="Rodriguez B."/>
            <person name="Murad R."/>
            <person name="Mortazavi A."/>
        </authorList>
    </citation>
    <scope>NUCLEOTIDE SEQUENCE [LARGE SCALE GENOMIC DNA]</scope>
    <source>
        <strain evidence="1 2">ALL</strain>
    </source>
</reference>
<organism evidence="1 2">
    <name type="scientific">Steinernema carpocapsae</name>
    <name type="common">Entomopathogenic nematode</name>
    <dbReference type="NCBI Taxonomy" id="34508"/>
    <lineage>
        <taxon>Eukaryota</taxon>
        <taxon>Metazoa</taxon>
        <taxon>Ecdysozoa</taxon>
        <taxon>Nematoda</taxon>
        <taxon>Chromadorea</taxon>
        <taxon>Rhabditida</taxon>
        <taxon>Tylenchina</taxon>
        <taxon>Panagrolaimomorpha</taxon>
        <taxon>Strongyloidoidea</taxon>
        <taxon>Steinernematidae</taxon>
        <taxon>Steinernema</taxon>
    </lineage>
</organism>
<dbReference type="EMBL" id="AZBU02000009">
    <property type="protein sequence ID" value="TKR65510.1"/>
    <property type="molecule type" value="Genomic_DNA"/>
</dbReference>
<gene>
    <name evidence="1" type="ORF">L596_025902</name>
</gene>
<evidence type="ECO:0008006" key="3">
    <source>
        <dbReference type="Google" id="ProtNLM"/>
    </source>
</evidence>
<reference evidence="1 2" key="1">
    <citation type="journal article" date="2015" name="Genome Biol.">
        <title>Comparative genomics of Steinernema reveals deeply conserved gene regulatory networks.</title>
        <authorList>
            <person name="Dillman A.R."/>
            <person name="Macchietto M."/>
            <person name="Porter C.F."/>
            <person name="Rogers A."/>
            <person name="Williams B."/>
            <person name="Antoshechkin I."/>
            <person name="Lee M.M."/>
            <person name="Goodwin Z."/>
            <person name="Lu X."/>
            <person name="Lewis E.E."/>
            <person name="Goodrich-Blair H."/>
            <person name="Stock S.P."/>
            <person name="Adams B.J."/>
            <person name="Sternberg P.W."/>
            <person name="Mortazavi A."/>
        </authorList>
    </citation>
    <scope>NUCLEOTIDE SEQUENCE [LARGE SCALE GENOMIC DNA]</scope>
    <source>
        <strain evidence="1 2">ALL</strain>
    </source>
</reference>
<dbReference type="Proteomes" id="UP000298663">
    <property type="component" value="Unassembled WGS sequence"/>
</dbReference>
<protein>
    <recommendedName>
        <fullName evidence="3">F-box associated domain-containing protein</fullName>
    </recommendedName>
</protein>